<name>A0A0W0V7L3_9GAMM</name>
<dbReference type="STRING" id="456.Ljor_0436"/>
<dbReference type="GO" id="GO:0018169">
    <property type="term" value="F:ribosomal S6-glutamic acid ligase activity"/>
    <property type="evidence" value="ECO:0007669"/>
    <property type="project" value="TreeGrafter"/>
</dbReference>
<keyword evidence="2" id="KW-1185">Reference proteome</keyword>
<dbReference type="RefSeq" id="WP_058470009.1">
    <property type="nucleotide sequence ID" value="NZ_CAAAIC010000007.1"/>
</dbReference>
<sequence>MKLLITTEADDTHALFVKSAMEHLGHETRLFFTADQPTKQRNSIFINHKDFRWKTADEHESIQDNHYDVVWWRRPRKPFIPKQKTHPEDYQFVTKENILFHESIANNLAPEAFWINSKESALRSNSKLLQLKLAGECGLITPMTLCSNDSAEIRSFVAKNEQTGVIYKPLCSAFWFEENQMKLAYTSKITLKDLPNDEALQLVPGIFQLQIAKKYELRITCFGDYLLTARLNSQEHSDGQIDWRIIPEGQMSIEPYNLPPTVENKIKQFMHRMGLVFGCLDFIVTPEGDYVFLEVNEQGQFLWIEEYNSDFKMLDTFIQFLLNKSSKFQWEKDQAVHTISCYKKEVRDLLDENLMRHVYLNCAQAQIA</sequence>
<evidence type="ECO:0000313" key="2">
    <source>
        <dbReference type="Proteomes" id="UP000055035"/>
    </source>
</evidence>
<evidence type="ECO:0000313" key="1">
    <source>
        <dbReference type="EMBL" id="KTD16130.1"/>
    </source>
</evidence>
<dbReference type="EMBL" id="LNYJ01000011">
    <property type="protein sequence ID" value="KTD16130.1"/>
    <property type="molecule type" value="Genomic_DNA"/>
</dbReference>
<protein>
    <recommendedName>
        <fullName evidence="3">Glutathione synthase/Ribosomal protein S6 modification enzyme (Glutaminyl transferase)</fullName>
    </recommendedName>
</protein>
<dbReference type="AlphaFoldDB" id="A0A0W0V7L3"/>
<dbReference type="SUPFAM" id="SSF56059">
    <property type="entry name" value="Glutathione synthetase ATP-binding domain-like"/>
    <property type="match status" value="1"/>
</dbReference>
<dbReference type="GO" id="GO:0005737">
    <property type="term" value="C:cytoplasm"/>
    <property type="evidence" value="ECO:0007669"/>
    <property type="project" value="TreeGrafter"/>
</dbReference>
<dbReference type="Gene3D" id="3.40.50.20">
    <property type="match status" value="1"/>
</dbReference>
<organism evidence="1 2">
    <name type="scientific">Legionella jordanis</name>
    <dbReference type="NCBI Taxonomy" id="456"/>
    <lineage>
        <taxon>Bacteria</taxon>
        <taxon>Pseudomonadati</taxon>
        <taxon>Pseudomonadota</taxon>
        <taxon>Gammaproteobacteria</taxon>
        <taxon>Legionellales</taxon>
        <taxon>Legionellaceae</taxon>
        <taxon>Legionella</taxon>
    </lineage>
</organism>
<reference evidence="1 2" key="1">
    <citation type="submission" date="2015-11" db="EMBL/GenBank/DDBJ databases">
        <title>Genomic analysis of 38 Legionella species identifies large and diverse effector repertoires.</title>
        <authorList>
            <person name="Burstein D."/>
            <person name="Amaro F."/>
            <person name="Zusman T."/>
            <person name="Lifshitz Z."/>
            <person name="Cohen O."/>
            <person name="Gilbert J.A."/>
            <person name="Pupko T."/>
            <person name="Shuman H.A."/>
            <person name="Segal G."/>
        </authorList>
    </citation>
    <scope>NUCLEOTIDE SEQUENCE [LARGE SCALE GENOMIC DNA]</scope>
    <source>
        <strain evidence="1 2">BL-540</strain>
    </source>
</reference>
<dbReference type="OrthoDB" id="583309at2"/>
<dbReference type="PANTHER" id="PTHR21621:SF0">
    <property type="entry name" value="BETA-CITRYLGLUTAMATE SYNTHASE B-RELATED"/>
    <property type="match status" value="1"/>
</dbReference>
<dbReference type="Gene3D" id="3.30.1490.20">
    <property type="entry name" value="ATP-grasp fold, A domain"/>
    <property type="match status" value="1"/>
</dbReference>
<dbReference type="Gene3D" id="3.30.470.20">
    <property type="entry name" value="ATP-grasp fold, B domain"/>
    <property type="match status" value="2"/>
</dbReference>
<dbReference type="GO" id="GO:0005524">
    <property type="term" value="F:ATP binding"/>
    <property type="evidence" value="ECO:0007669"/>
    <property type="project" value="InterPro"/>
</dbReference>
<dbReference type="InterPro" id="IPR013815">
    <property type="entry name" value="ATP_grasp_subdomain_1"/>
</dbReference>
<dbReference type="PATRIC" id="fig|456.5.peg.462"/>
<dbReference type="Proteomes" id="UP000055035">
    <property type="component" value="Unassembled WGS sequence"/>
</dbReference>
<comment type="caution">
    <text evidence="1">The sequence shown here is derived from an EMBL/GenBank/DDBJ whole genome shotgun (WGS) entry which is preliminary data.</text>
</comment>
<proteinExistence type="predicted"/>
<accession>A0A0W0V7L3</accession>
<dbReference type="PANTHER" id="PTHR21621">
    <property type="entry name" value="RIBOSOMAL PROTEIN S6 MODIFICATION PROTEIN"/>
    <property type="match status" value="1"/>
</dbReference>
<dbReference type="GO" id="GO:0009432">
    <property type="term" value="P:SOS response"/>
    <property type="evidence" value="ECO:0007669"/>
    <property type="project" value="TreeGrafter"/>
</dbReference>
<gene>
    <name evidence="1" type="ORF">Ljor_0436</name>
</gene>
<evidence type="ECO:0008006" key="3">
    <source>
        <dbReference type="Google" id="ProtNLM"/>
    </source>
</evidence>